<evidence type="ECO:0000256" key="3">
    <source>
        <dbReference type="PROSITE-ProRule" id="PRU00339"/>
    </source>
</evidence>
<accession>A0A4P9XPA3</accession>
<name>A0A4P9XPA3_9FUNG</name>
<dbReference type="PROSITE" id="PS50005">
    <property type="entry name" value="TPR"/>
    <property type="match status" value="7"/>
</dbReference>
<feature type="repeat" description="TPR" evidence="3">
    <location>
        <begin position="779"/>
        <end position="812"/>
    </location>
</feature>
<dbReference type="STRING" id="78915.A0A4P9XPA3"/>
<dbReference type="GO" id="GO:0016593">
    <property type="term" value="C:Cdc73/Paf1 complex"/>
    <property type="evidence" value="ECO:0007669"/>
    <property type="project" value="TreeGrafter"/>
</dbReference>
<feature type="compositionally biased region" description="Acidic residues" evidence="4">
    <location>
        <begin position="1091"/>
        <end position="1101"/>
    </location>
</feature>
<feature type="compositionally biased region" description="Acidic residues" evidence="4">
    <location>
        <begin position="1024"/>
        <end position="1034"/>
    </location>
</feature>
<protein>
    <submittedName>
        <fullName evidence="5">Uncharacterized protein</fullName>
    </submittedName>
</protein>
<dbReference type="OrthoDB" id="343875at2759"/>
<reference evidence="6" key="1">
    <citation type="journal article" date="2018" name="Nat. Microbiol.">
        <title>Leveraging single-cell genomics to expand the fungal tree of life.</title>
        <authorList>
            <person name="Ahrendt S.R."/>
            <person name="Quandt C.A."/>
            <person name="Ciobanu D."/>
            <person name="Clum A."/>
            <person name="Salamov A."/>
            <person name="Andreopoulos B."/>
            <person name="Cheng J.F."/>
            <person name="Woyke T."/>
            <person name="Pelin A."/>
            <person name="Henrissat B."/>
            <person name="Reynolds N.K."/>
            <person name="Benny G.L."/>
            <person name="Smith M.E."/>
            <person name="James T.Y."/>
            <person name="Grigoriev I.V."/>
        </authorList>
    </citation>
    <scope>NUCLEOTIDE SEQUENCE [LARGE SCALE GENOMIC DNA]</scope>
    <source>
        <strain evidence="6">RSA 1356</strain>
    </source>
</reference>
<dbReference type="AlphaFoldDB" id="A0A4P9XPA3"/>
<feature type="repeat" description="TPR" evidence="3">
    <location>
        <begin position="353"/>
        <end position="386"/>
    </location>
</feature>
<keyword evidence="6" id="KW-1185">Reference proteome</keyword>
<dbReference type="InterPro" id="IPR011990">
    <property type="entry name" value="TPR-like_helical_dom_sf"/>
</dbReference>
<dbReference type="Pfam" id="PF14559">
    <property type="entry name" value="TPR_19"/>
    <property type="match status" value="1"/>
</dbReference>
<feature type="compositionally biased region" description="Basic residues" evidence="4">
    <location>
        <begin position="997"/>
        <end position="1019"/>
    </location>
</feature>
<organism evidence="5 6">
    <name type="scientific">Thamnocephalis sphaerospora</name>
    <dbReference type="NCBI Taxonomy" id="78915"/>
    <lineage>
        <taxon>Eukaryota</taxon>
        <taxon>Fungi</taxon>
        <taxon>Fungi incertae sedis</taxon>
        <taxon>Zoopagomycota</taxon>
        <taxon>Zoopagomycotina</taxon>
        <taxon>Zoopagomycetes</taxon>
        <taxon>Zoopagales</taxon>
        <taxon>Sigmoideomycetaceae</taxon>
        <taxon>Thamnocephalis</taxon>
    </lineage>
</organism>
<feature type="repeat" description="TPR" evidence="3">
    <location>
        <begin position="387"/>
        <end position="420"/>
    </location>
</feature>
<dbReference type="GO" id="GO:0006355">
    <property type="term" value="P:regulation of DNA-templated transcription"/>
    <property type="evidence" value="ECO:0007669"/>
    <property type="project" value="InterPro"/>
</dbReference>
<keyword evidence="2 3" id="KW-0802">TPR repeat</keyword>
<dbReference type="GO" id="GO:0000993">
    <property type="term" value="F:RNA polymerase II complex binding"/>
    <property type="evidence" value="ECO:0007669"/>
    <property type="project" value="TreeGrafter"/>
</dbReference>
<feature type="repeat" description="TPR" evidence="3">
    <location>
        <begin position="181"/>
        <end position="214"/>
    </location>
</feature>
<dbReference type="GO" id="GO:0006368">
    <property type="term" value="P:transcription elongation by RNA polymerase II"/>
    <property type="evidence" value="ECO:0007669"/>
    <property type="project" value="TreeGrafter"/>
</dbReference>
<dbReference type="InterPro" id="IPR031101">
    <property type="entry name" value="Ctr9"/>
</dbReference>
<evidence type="ECO:0000256" key="4">
    <source>
        <dbReference type="SAM" id="MobiDB-lite"/>
    </source>
</evidence>
<dbReference type="Pfam" id="PF13176">
    <property type="entry name" value="TPR_7"/>
    <property type="match status" value="1"/>
</dbReference>
<feature type="region of interest" description="Disordered" evidence="4">
    <location>
        <begin position="923"/>
        <end position="1135"/>
    </location>
</feature>
<dbReference type="Pfam" id="PF13428">
    <property type="entry name" value="TPR_14"/>
    <property type="match status" value="1"/>
</dbReference>
<evidence type="ECO:0000313" key="5">
    <source>
        <dbReference type="EMBL" id="RKP07808.1"/>
    </source>
</evidence>
<dbReference type="SUPFAM" id="SSF48452">
    <property type="entry name" value="TPR-like"/>
    <property type="match status" value="2"/>
</dbReference>
<evidence type="ECO:0000256" key="1">
    <source>
        <dbReference type="ARBA" id="ARBA00022737"/>
    </source>
</evidence>
<evidence type="ECO:0000256" key="2">
    <source>
        <dbReference type="ARBA" id="ARBA00022803"/>
    </source>
</evidence>
<feature type="repeat" description="TPR" evidence="3">
    <location>
        <begin position="735"/>
        <end position="768"/>
    </location>
</feature>
<dbReference type="PANTHER" id="PTHR14027:SF2">
    <property type="entry name" value="RNA POLYMERASE-ASSOCIATED PROTEIN CTR9 HOMOLOG"/>
    <property type="match status" value="1"/>
</dbReference>
<dbReference type="EMBL" id="KZ992671">
    <property type="protein sequence ID" value="RKP07808.1"/>
    <property type="molecule type" value="Genomic_DNA"/>
</dbReference>
<dbReference type="Pfam" id="PF13432">
    <property type="entry name" value="TPR_16"/>
    <property type="match status" value="2"/>
</dbReference>
<dbReference type="PANTHER" id="PTHR14027">
    <property type="entry name" value="RNA POLYMERASE-ASSOCIATED PROTEIN CTR9"/>
    <property type="match status" value="1"/>
</dbReference>
<dbReference type="SMART" id="SM00028">
    <property type="entry name" value="TPR"/>
    <property type="match status" value="8"/>
</dbReference>
<feature type="repeat" description="TPR" evidence="3">
    <location>
        <begin position="216"/>
        <end position="249"/>
    </location>
</feature>
<dbReference type="Gene3D" id="1.25.40.10">
    <property type="entry name" value="Tetratricopeptide repeat domain"/>
    <property type="match status" value="4"/>
</dbReference>
<feature type="compositionally biased region" description="Basic and acidic residues" evidence="4">
    <location>
        <begin position="923"/>
        <end position="946"/>
    </location>
</feature>
<dbReference type="Pfam" id="PF13181">
    <property type="entry name" value="TPR_8"/>
    <property type="match status" value="1"/>
</dbReference>
<dbReference type="SUPFAM" id="SSF81901">
    <property type="entry name" value="HCP-like"/>
    <property type="match status" value="1"/>
</dbReference>
<dbReference type="InterPro" id="IPR019734">
    <property type="entry name" value="TPR_rpt"/>
</dbReference>
<feature type="repeat" description="TPR" evidence="3">
    <location>
        <begin position="554"/>
        <end position="587"/>
    </location>
</feature>
<proteinExistence type="predicted"/>
<gene>
    <name evidence="5" type="ORF">THASP1DRAFT_30386</name>
</gene>
<dbReference type="Pfam" id="PF13174">
    <property type="entry name" value="TPR_6"/>
    <property type="match status" value="1"/>
</dbReference>
<evidence type="ECO:0000313" key="6">
    <source>
        <dbReference type="Proteomes" id="UP000271241"/>
    </source>
</evidence>
<keyword evidence="1" id="KW-0677">Repeat</keyword>
<dbReference type="Proteomes" id="UP000271241">
    <property type="component" value="Unassembled WGS sequence"/>
</dbReference>
<feature type="compositionally biased region" description="Basic and acidic residues" evidence="4">
    <location>
        <begin position="968"/>
        <end position="979"/>
    </location>
</feature>
<sequence length="1135" mass="125438">MSEAASVAAPAAPTGQVIELPLNRPGEFIDISCDELPVTPADDLTPILYEERVPLQYYLRLALEYNKRNLANEAVVMLERGLSAPYETTRQAKLPLMNCQAALLLSKASKQSTAASGQPSGSGERDSLLSRVAELLNRASEVDPQDQTTLVIRGQWLLARRQLDEADRQFQQVLARSPSSIPALYGKARILYSRNQYVQALDCYQRVLRLRPDARPDPRVGVGLCFERLGMRAQARTAFERAVEVNPGNAGALVLLAIMDLNDVKRAINKECDAAAEIATNGAQPAKTLSAEERRRMLERAQAFLLRALRADKHHAPAACGLADQFFFNRQMPNVIKCATVACKTADSDGLRAESHFQLARAYHYQGHYNEADSNYRRALSFNAGHTLAQFGQAQMLVQSGDYDGATEAFEKLRKEDPDCVDILMILASLYASSGKALDRALQCFDRVASKLSETSSVSVDAELFAEMGSALVEKDAARALRAYRRAVPTYAARDGKAPIAVANNLAVLEHQAANFAAANTIYRDVYERCKCAVTSSEKAADDADGANSDSQYTTVTYNLARLAEDEGRLEEARELYEDILKRHPTYTDARLRLSTITTDSAKSMEHLVLELRRRPPPAAASLLMAERYLLVPRVDPRKARKHFETVLQAHDRYDIWALCGTGWQHVLQARRETTRGGCDKSLKKAYEFFTIALRQDAHCAQAVNGLAVVLAESGLITEARDIFAQVRETSAAVPGAWINLAHAQAALGQYQEALNMYETCARRFPGMACDPQLWLCAANQLYRAARAENDSAQMRRAIRYVEKALHIEPDNLMGLYNLALGQQTYAYMVGDLESQQRTVAMLSEALAGLENAKRLFQRLATHPGDDEQLPYSRKIADQRQKYGDSLMRRIQERQQIQADWEAERDRTLKQALEERERLRQEREAAVAEEQQKREAEERRIEEHNRRIQQQAQLDMMLKDDEENEEGDGGRAGRKRYDSDASEGGSGQENGSAGKRGGGRKKNKADKPRKRGGAGKKTQRVASDDDAAANEEDQAVSGAESDKRTTKKRKGRLQSKAGPPAGDADGGDNEGEDNVASSRKRPKYLSNAIVDSDDDDDDDYDGAGQRGAADNHVTDLDSVAAAAGDAPTSPTETAS</sequence>